<protein>
    <recommendedName>
        <fullName evidence="3">NB-ARC domain-containing protein</fullName>
    </recommendedName>
</protein>
<dbReference type="SUPFAM" id="SSF48452">
    <property type="entry name" value="TPR-like"/>
    <property type="match status" value="3"/>
</dbReference>
<dbReference type="InterPro" id="IPR011990">
    <property type="entry name" value="TPR-like_helical_dom_sf"/>
</dbReference>
<accession>A0A2B7WT16</accession>
<dbReference type="AlphaFoldDB" id="A0A2B7WT16"/>
<dbReference type="EMBL" id="PDNA01000222">
    <property type="protein sequence ID" value="PGH02524.1"/>
    <property type="molecule type" value="Genomic_DNA"/>
</dbReference>
<evidence type="ECO:0000313" key="2">
    <source>
        <dbReference type="Proteomes" id="UP000224634"/>
    </source>
</evidence>
<dbReference type="PANTHER" id="PTHR46082:SF6">
    <property type="entry name" value="AAA+ ATPASE DOMAIN-CONTAINING PROTEIN-RELATED"/>
    <property type="match status" value="1"/>
</dbReference>
<reference evidence="1 2" key="1">
    <citation type="submission" date="2017-10" db="EMBL/GenBank/DDBJ databases">
        <title>Comparative genomics in systemic dimorphic fungi from Ajellomycetaceae.</title>
        <authorList>
            <person name="Munoz J.F."/>
            <person name="Mcewen J.G."/>
            <person name="Clay O.K."/>
            <person name="Cuomo C.A."/>
        </authorList>
    </citation>
    <scope>NUCLEOTIDE SEQUENCE [LARGE SCALE GENOMIC DNA]</scope>
    <source>
        <strain evidence="1 2">UAMH7299</strain>
    </source>
</reference>
<organism evidence="1 2">
    <name type="scientific">Polytolypa hystricis (strain UAMH7299)</name>
    <dbReference type="NCBI Taxonomy" id="1447883"/>
    <lineage>
        <taxon>Eukaryota</taxon>
        <taxon>Fungi</taxon>
        <taxon>Dikarya</taxon>
        <taxon>Ascomycota</taxon>
        <taxon>Pezizomycotina</taxon>
        <taxon>Eurotiomycetes</taxon>
        <taxon>Eurotiomycetidae</taxon>
        <taxon>Onygenales</taxon>
        <taxon>Onygenales incertae sedis</taxon>
        <taxon>Polytolypa</taxon>
    </lineage>
</organism>
<dbReference type="OrthoDB" id="5086500at2759"/>
<dbReference type="InterPro" id="IPR053137">
    <property type="entry name" value="NLR-like"/>
</dbReference>
<dbReference type="Gene3D" id="3.40.50.300">
    <property type="entry name" value="P-loop containing nucleotide triphosphate hydrolases"/>
    <property type="match status" value="1"/>
</dbReference>
<dbReference type="PANTHER" id="PTHR46082">
    <property type="entry name" value="ATP/GTP-BINDING PROTEIN-RELATED"/>
    <property type="match status" value="1"/>
</dbReference>
<evidence type="ECO:0000313" key="1">
    <source>
        <dbReference type="EMBL" id="PGH02524.1"/>
    </source>
</evidence>
<dbReference type="Gene3D" id="3.40.50.1820">
    <property type="entry name" value="alpha/beta hydrolase"/>
    <property type="match status" value="1"/>
</dbReference>
<dbReference type="SUPFAM" id="SSF52540">
    <property type="entry name" value="P-loop containing nucleoside triphosphate hydrolases"/>
    <property type="match status" value="1"/>
</dbReference>
<evidence type="ECO:0008006" key="3">
    <source>
        <dbReference type="Google" id="ProtNLM"/>
    </source>
</evidence>
<dbReference type="InterPro" id="IPR027417">
    <property type="entry name" value="P-loop_NTPase"/>
</dbReference>
<name>A0A2B7WT16_POLH7</name>
<dbReference type="InterPro" id="IPR029058">
    <property type="entry name" value="AB_hydrolase_fold"/>
</dbReference>
<dbReference type="Gene3D" id="1.25.40.10">
    <property type="entry name" value="Tetratricopeptide repeat domain"/>
    <property type="match status" value="2"/>
</dbReference>
<dbReference type="Proteomes" id="UP000224634">
    <property type="component" value="Unassembled WGS sequence"/>
</dbReference>
<dbReference type="Pfam" id="PF13374">
    <property type="entry name" value="TPR_10"/>
    <property type="match status" value="1"/>
</dbReference>
<gene>
    <name evidence="1" type="ORF">AJ80_08835</name>
</gene>
<dbReference type="SUPFAM" id="SSF53474">
    <property type="entry name" value="alpha/beta-Hydrolases"/>
    <property type="match status" value="1"/>
</dbReference>
<dbReference type="STRING" id="1447883.A0A2B7WT16"/>
<keyword evidence="2" id="KW-1185">Reference proteome</keyword>
<comment type="caution">
    <text evidence="1">The sequence shown here is derived from an EMBL/GenBank/DDBJ whole genome shotgun (WGS) entry which is preliminary data.</text>
</comment>
<proteinExistence type="predicted"/>
<dbReference type="Pfam" id="PF13424">
    <property type="entry name" value="TPR_12"/>
    <property type="match status" value="3"/>
</dbReference>
<sequence length="1134" mass="127981">MTITQISQDPPAERKTDPCVEASINRHSIVAIHGLDENGTTAWTHPETRYFWLQDLCSDDDLGARVLTFDYKADATSFFGSTSADRILHHAQTLLEELSAERELEDCIERPIVFICHGLGGVIVKKALAISSASTSAKQARLHSIVTSTFGLIFFGTPHEGIEKGRWFLLSRGLKGILKNKSQLVAAIEKNAETLQNITDQFLPLLKQFRIHNFWEMVETSRGMSKGYIVSPISAAPPWDAGRSGLHAPHSLMCKFKDSNEYGCRMVRGILLRYASKAGPIVSSRLKEAKQYLKARREYEAAEILTFDIHDENKPVQLTWNTTKDFQNQHYIVPFTASENYVGRKQLAHGLRERILAPHEQQKRFVLYGLGGSGKSQFCLKFAWDNRDSFWGVFWIDASSAETAEQAFSNLARIGQMEEKFETGKYWLSKQEMPWLLVIDNADDAEFDYARYFPTSGQGHILVTSRNPDCKVHATIGFEEFKSLDEEDAITLLLRAAFIPGLQNMETRESSRPIVKALGCLPLAIIQAGASIRQNICSLEDYLSVFESYKTRIFSNKLQQGRGSYAHTIFTTFEVSFNKIKSLTTSEATDAIEILYMMAFLHFDQVPEILFAKAWRYLHEDGKSTTSEPLLGMAIRLLGDLATVSSGYGGWLTPLAEGQLPRMFRGTGKNWDKIRFRNAIHILRSYSLIFANRAVDSYSMHPMVHFWARERLNPTAQKVWGNLTGRILAAAITSASEESEVIYRRQLMPHVDSCLKIEPFSSRQGVKFNNTSVSQFAKFAAVYAEGGRWNDASCIQEQILQHRDSSQDFDIMANLARSYWNSSQIPKAMKLQSTLLDVLNKKLGPHDPRTLQAMDNLGRTCWLCGRISEADKLGKQAFDGLSKIVGLDHPYTLSAMHNFARARLHLGYFEEAQTLQLRCLEWRLRLYDDTNLDTLETMQDLGMSCLSLKQIDEAERLVSHVLDARKRILGPEHAHTLWSNNDLSKVYCAQGYPKDAIALLIPTREIATRTLGASHIGTFMTIFNLARALRISGQLEEAESSLSALIKWQMKALGSTHQDVYWSKMELAQVCKQTGDLEQAESLAEEVFDARRKSLGEDNVRTLEAKKLVCEIYRASDKIDEAVVLGKGLIEDKV</sequence>